<name>A0ACB7P4N4_9PEZI</name>
<organism evidence="1 2">
    <name type="scientific">Chaetomium tenue</name>
    <dbReference type="NCBI Taxonomy" id="1854479"/>
    <lineage>
        <taxon>Eukaryota</taxon>
        <taxon>Fungi</taxon>
        <taxon>Dikarya</taxon>
        <taxon>Ascomycota</taxon>
        <taxon>Pezizomycotina</taxon>
        <taxon>Sordariomycetes</taxon>
        <taxon>Sordariomycetidae</taxon>
        <taxon>Sordariales</taxon>
        <taxon>Chaetomiaceae</taxon>
        <taxon>Chaetomium</taxon>
    </lineage>
</organism>
<protein>
    <submittedName>
        <fullName evidence="1">Uncharacterized protein</fullName>
    </submittedName>
</protein>
<proteinExistence type="predicted"/>
<dbReference type="Proteomes" id="UP000724584">
    <property type="component" value="Unassembled WGS sequence"/>
</dbReference>
<evidence type="ECO:0000313" key="1">
    <source>
        <dbReference type="EMBL" id="KAH6628809.1"/>
    </source>
</evidence>
<reference evidence="1 2" key="1">
    <citation type="journal article" date="2021" name="Nat. Commun.">
        <title>Genetic determinants of endophytism in the Arabidopsis root mycobiome.</title>
        <authorList>
            <person name="Mesny F."/>
            <person name="Miyauchi S."/>
            <person name="Thiergart T."/>
            <person name="Pickel B."/>
            <person name="Atanasova L."/>
            <person name="Karlsson M."/>
            <person name="Huettel B."/>
            <person name="Barry K.W."/>
            <person name="Haridas S."/>
            <person name="Chen C."/>
            <person name="Bauer D."/>
            <person name="Andreopoulos W."/>
            <person name="Pangilinan J."/>
            <person name="LaButti K."/>
            <person name="Riley R."/>
            <person name="Lipzen A."/>
            <person name="Clum A."/>
            <person name="Drula E."/>
            <person name="Henrissat B."/>
            <person name="Kohler A."/>
            <person name="Grigoriev I.V."/>
            <person name="Martin F.M."/>
            <person name="Hacquard S."/>
        </authorList>
    </citation>
    <scope>NUCLEOTIDE SEQUENCE [LARGE SCALE GENOMIC DNA]</scope>
    <source>
        <strain evidence="1 2">MPI-SDFR-AT-0079</strain>
    </source>
</reference>
<evidence type="ECO:0000313" key="2">
    <source>
        <dbReference type="Proteomes" id="UP000724584"/>
    </source>
</evidence>
<gene>
    <name evidence="1" type="ORF">F5144DRAFT_594736</name>
</gene>
<comment type="caution">
    <text evidence="1">The sequence shown here is derived from an EMBL/GenBank/DDBJ whole genome shotgun (WGS) entry which is preliminary data.</text>
</comment>
<keyword evidence="2" id="KW-1185">Reference proteome</keyword>
<sequence length="320" mass="34957">MLFHRPPDAQCALEHILAQIPNRAGAPLLSPQIQAQNGRDQPLIGAGPPRTPRRSPAAQLRLVTASTPESIAMTRTLDPLLECGSEIKARSRAQPACSRCHQGVRVFVSSQAAKQGGNGSTDRSAERRCVSPAADCLAVWLFGCETHKDPSSNTTIAIAYWARRFAFRVKAEFVGNQIAADSRCRHFLGCWTRDKDIVVTRRVTPLGSPNHQLSWTTEIDMHATTARIAGRRLASPPTCPSTHPRTPPGRNTPMFLSSPVSSVPAAAPCIPPPPSTAFQPDTVPEAWINGIDESRHPFEFDFALCFVDFAGWWLARPRFG</sequence>
<dbReference type="EMBL" id="JAGIZQ010000005">
    <property type="protein sequence ID" value="KAH6628809.1"/>
    <property type="molecule type" value="Genomic_DNA"/>
</dbReference>
<accession>A0ACB7P4N4</accession>